<feature type="non-terminal residue" evidence="7">
    <location>
        <position position="1"/>
    </location>
</feature>
<accession>A0A9P4JHR8</accession>
<dbReference type="EC" id="2.1.1.37" evidence="1"/>
<evidence type="ECO:0000256" key="5">
    <source>
        <dbReference type="PROSITE-ProRule" id="PRU01016"/>
    </source>
</evidence>
<keyword evidence="3 5" id="KW-0808">Transferase</keyword>
<evidence type="ECO:0000256" key="3">
    <source>
        <dbReference type="ARBA" id="ARBA00022679"/>
    </source>
</evidence>
<keyword evidence="2 5" id="KW-0489">Methyltransferase</keyword>
<evidence type="ECO:0000256" key="6">
    <source>
        <dbReference type="SAM" id="MobiDB-lite"/>
    </source>
</evidence>
<comment type="caution">
    <text evidence="7">The sequence shown here is derived from an EMBL/GenBank/DDBJ whole genome shotgun (WGS) entry which is preliminary data.</text>
</comment>
<dbReference type="GO" id="GO:0044027">
    <property type="term" value="P:negative regulation of gene expression via chromosomal CpG island methylation"/>
    <property type="evidence" value="ECO:0007669"/>
    <property type="project" value="TreeGrafter"/>
</dbReference>
<dbReference type="GO" id="GO:0005634">
    <property type="term" value="C:nucleus"/>
    <property type="evidence" value="ECO:0007669"/>
    <property type="project" value="TreeGrafter"/>
</dbReference>
<name>A0A9P4JHR8_9PLEO</name>
<dbReference type="OrthoDB" id="414133at2759"/>
<dbReference type="InterPro" id="IPR001525">
    <property type="entry name" value="C5_MeTfrase"/>
</dbReference>
<sequence length="540" mass="62101">ELHSADFLRVKHIIRHTQTGNIRLRGYRFRRAKYFQQLFDWMLNEVAMLVEVQGRDSKDIKIQGMVDIPLEDVKGLRELILTEKPYPQLSFREIRFPVYSQYKHERKKHIFENGRLVCRWVYTRIINDKGKSYEGSVRKIFARESDKIGRKTGEGNTPQRPITVVSGSGSTESSPSMEFLNHDPTILEQASRLDRKDPDRQYTFGDFFCGVGGTSQGAQDAGLKVRFGLDFDKDACEAYKENFPRTLVFHKDAHLFLSQDPNHIGQNHLYKDDPIRIKDLMGTDIVHLSPPCQYFSPAHTRDGKKDQANYEAIYTVAPILSLLKPRIATLEETPGLLTHRQHSNIFWALLCQLNKAGYNVRYKRANLVEYGLAQPRRRLFIMAARQDVPLPDFPKPTHGEKGSGLLQFHYVWDAFDPLRTANPRQLARDKFHQPQNMKLFTIPKTSYDPTKNFLRGLITTSGGDGYHSSGLRRHTVRENALLQSFPLDYIFVGRPSQAQRQVGNAVPPKVAKTFYQHCIKFLRAFDHGLVGIEDDPSKVD</sequence>
<dbReference type="Proteomes" id="UP000799536">
    <property type="component" value="Unassembled WGS sequence"/>
</dbReference>
<feature type="non-terminal residue" evidence="7">
    <location>
        <position position="540"/>
    </location>
</feature>
<dbReference type="GO" id="GO:0003886">
    <property type="term" value="F:DNA (cytosine-5-)-methyltransferase activity"/>
    <property type="evidence" value="ECO:0007669"/>
    <property type="project" value="UniProtKB-EC"/>
</dbReference>
<proteinExistence type="inferred from homology"/>
<keyword evidence="4 5" id="KW-0949">S-adenosyl-L-methionine</keyword>
<feature type="compositionally biased region" description="Low complexity" evidence="6">
    <location>
        <begin position="163"/>
        <end position="176"/>
    </location>
</feature>
<feature type="region of interest" description="Disordered" evidence="6">
    <location>
        <begin position="149"/>
        <end position="179"/>
    </location>
</feature>
<evidence type="ECO:0000256" key="4">
    <source>
        <dbReference type="ARBA" id="ARBA00022691"/>
    </source>
</evidence>
<dbReference type="PANTHER" id="PTHR10629:SF52">
    <property type="entry name" value="DNA (CYTOSINE-5)-METHYLTRANSFERASE 1"/>
    <property type="match status" value="1"/>
</dbReference>
<dbReference type="Pfam" id="PF00145">
    <property type="entry name" value="DNA_methylase"/>
    <property type="match status" value="2"/>
</dbReference>
<dbReference type="PROSITE" id="PS51679">
    <property type="entry name" value="SAM_MT_C5"/>
    <property type="match status" value="1"/>
</dbReference>
<gene>
    <name evidence="7" type="ORF">GQ43DRAFT_346261</name>
</gene>
<evidence type="ECO:0000256" key="1">
    <source>
        <dbReference type="ARBA" id="ARBA00011975"/>
    </source>
</evidence>
<evidence type="ECO:0000256" key="2">
    <source>
        <dbReference type="ARBA" id="ARBA00022603"/>
    </source>
</evidence>
<dbReference type="AlphaFoldDB" id="A0A9P4JHR8"/>
<comment type="similarity">
    <text evidence="5">Belongs to the class I-like SAM-binding methyltransferase superfamily. C5-methyltransferase family.</text>
</comment>
<reference evidence="7" key="1">
    <citation type="journal article" date="2020" name="Stud. Mycol.">
        <title>101 Dothideomycetes genomes: a test case for predicting lifestyles and emergence of pathogens.</title>
        <authorList>
            <person name="Haridas S."/>
            <person name="Albert R."/>
            <person name="Binder M."/>
            <person name="Bloem J."/>
            <person name="Labutti K."/>
            <person name="Salamov A."/>
            <person name="Andreopoulos B."/>
            <person name="Baker S."/>
            <person name="Barry K."/>
            <person name="Bills G."/>
            <person name="Bluhm B."/>
            <person name="Cannon C."/>
            <person name="Castanera R."/>
            <person name="Culley D."/>
            <person name="Daum C."/>
            <person name="Ezra D."/>
            <person name="Gonzalez J."/>
            <person name="Henrissat B."/>
            <person name="Kuo A."/>
            <person name="Liang C."/>
            <person name="Lipzen A."/>
            <person name="Lutzoni F."/>
            <person name="Magnuson J."/>
            <person name="Mondo S."/>
            <person name="Nolan M."/>
            <person name="Ohm R."/>
            <person name="Pangilinan J."/>
            <person name="Park H.-J."/>
            <person name="Ramirez L."/>
            <person name="Alfaro M."/>
            <person name="Sun H."/>
            <person name="Tritt A."/>
            <person name="Yoshinaga Y."/>
            <person name="Zwiers L.-H."/>
            <person name="Turgeon B."/>
            <person name="Goodwin S."/>
            <person name="Spatafora J."/>
            <person name="Crous P."/>
            <person name="Grigoriev I."/>
        </authorList>
    </citation>
    <scope>NUCLEOTIDE SEQUENCE</scope>
    <source>
        <strain evidence="7">ATCC 74209</strain>
    </source>
</reference>
<protein>
    <recommendedName>
        <fullName evidence="1">DNA (cytosine-5-)-methyltransferase</fullName>
        <ecNumber evidence="1">2.1.1.37</ecNumber>
    </recommendedName>
</protein>
<feature type="active site" evidence="5">
    <location>
        <position position="292"/>
    </location>
</feature>
<dbReference type="InterPro" id="IPR050390">
    <property type="entry name" value="C5-Methyltransferase"/>
</dbReference>
<dbReference type="InterPro" id="IPR029063">
    <property type="entry name" value="SAM-dependent_MTases_sf"/>
</dbReference>
<keyword evidence="8" id="KW-1185">Reference proteome</keyword>
<dbReference type="SUPFAM" id="SSF53335">
    <property type="entry name" value="S-adenosyl-L-methionine-dependent methyltransferases"/>
    <property type="match status" value="1"/>
</dbReference>
<evidence type="ECO:0000313" key="8">
    <source>
        <dbReference type="Proteomes" id="UP000799536"/>
    </source>
</evidence>
<organism evidence="7 8">
    <name type="scientific">Delitschia confertaspora ATCC 74209</name>
    <dbReference type="NCBI Taxonomy" id="1513339"/>
    <lineage>
        <taxon>Eukaryota</taxon>
        <taxon>Fungi</taxon>
        <taxon>Dikarya</taxon>
        <taxon>Ascomycota</taxon>
        <taxon>Pezizomycotina</taxon>
        <taxon>Dothideomycetes</taxon>
        <taxon>Pleosporomycetidae</taxon>
        <taxon>Pleosporales</taxon>
        <taxon>Delitschiaceae</taxon>
        <taxon>Delitschia</taxon>
    </lineage>
</organism>
<dbReference type="PANTHER" id="PTHR10629">
    <property type="entry name" value="CYTOSINE-SPECIFIC METHYLTRANSFERASE"/>
    <property type="match status" value="1"/>
</dbReference>
<dbReference type="Gene3D" id="3.90.120.10">
    <property type="entry name" value="DNA Methylase, subunit A, domain 2"/>
    <property type="match status" value="1"/>
</dbReference>
<dbReference type="PRINTS" id="PR00105">
    <property type="entry name" value="C5METTRFRASE"/>
</dbReference>
<dbReference type="GO" id="GO:0003677">
    <property type="term" value="F:DNA binding"/>
    <property type="evidence" value="ECO:0007669"/>
    <property type="project" value="TreeGrafter"/>
</dbReference>
<dbReference type="EMBL" id="ML994080">
    <property type="protein sequence ID" value="KAF2199365.1"/>
    <property type="molecule type" value="Genomic_DNA"/>
</dbReference>
<evidence type="ECO:0000313" key="7">
    <source>
        <dbReference type="EMBL" id="KAF2199365.1"/>
    </source>
</evidence>
<dbReference type="GO" id="GO:0032259">
    <property type="term" value="P:methylation"/>
    <property type="evidence" value="ECO:0007669"/>
    <property type="project" value="UniProtKB-KW"/>
</dbReference>
<dbReference type="Gene3D" id="3.40.50.150">
    <property type="entry name" value="Vaccinia Virus protein VP39"/>
    <property type="match status" value="1"/>
</dbReference>